<dbReference type="EMBL" id="CACVAR010000344">
    <property type="protein sequence ID" value="CAA6822959.1"/>
    <property type="molecule type" value="Genomic_DNA"/>
</dbReference>
<evidence type="ECO:0000256" key="4">
    <source>
        <dbReference type="ARBA" id="ARBA00023251"/>
    </source>
</evidence>
<dbReference type="GO" id="GO:0046677">
    <property type="term" value="P:response to antibiotic"/>
    <property type="evidence" value="ECO:0007669"/>
    <property type="project" value="UniProtKB-KW"/>
</dbReference>
<dbReference type="EC" id="3.5.2.6" evidence="2"/>
<dbReference type="PANTHER" id="PTHR11102">
    <property type="entry name" value="SEL-1-LIKE PROTEIN"/>
    <property type="match status" value="1"/>
</dbReference>
<dbReference type="InterPro" id="IPR050767">
    <property type="entry name" value="Sel1_AlgK"/>
</dbReference>
<evidence type="ECO:0000313" key="6">
    <source>
        <dbReference type="EMBL" id="CAA6822959.1"/>
    </source>
</evidence>
<keyword evidence="3" id="KW-1015">Disulfide bond</keyword>
<keyword evidence="5" id="KW-0732">Signal</keyword>
<feature type="signal peptide" evidence="5">
    <location>
        <begin position="1"/>
        <end position="18"/>
    </location>
</feature>
<feature type="chain" id="PRO_5028343365" description="beta-lactamase" evidence="5">
    <location>
        <begin position="19"/>
        <end position="152"/>
    </location>
</feature>
<accession>A0A6S6U8F5</accession>
<proteinExistence type="predicted"/>
<keyword evidence="4" id="KW-0046">Antibiotic resistance</keyword>
<evidence type="ECO:0000256" key="1">
    <source>
        <dbReference type="ARBA" id="ARBA00001526"/>
    </source>
</evidence>
<dbReference type="Pfam" id="PF08238">
    <property type="entry name" value="Sel1"/>
    <property type="match status" value="3"/>
</dbReference>
<dbReference type="InterPro" id="IPR006597">
    <property type="entry name" value="Sel1-like"/>
</dbReference>
<evidence type="ECO:0000256" key="5">
    <source>
        <dbReference type="SAM" id="SignalP"/>
    </source>
</evidence>
<dbReference type="Gene3D" id="1.25.40.10">
    <property type="entry name" value="Tetratricopeptide repeat domain"/>
    <property type="match status" value="1"/>
</dbReference>
<protein>
    <recommendedName>
        <fullName evidence="2">beta-lactamase</fullName>
        <ecNumber evidence="2">3.5.2.6</ecNumber>
    </recommendedName>
</protein>
<dbReference type="PANTHER" id="PTHR11102:SF160">
    <property type="entry name" value="ERAD-ASSOCIATED E3 UBIQUITIN-PROTEIN LIGASE COMPONENT HRD3"/>
    <property type="match status" value="1"/>
</dbReference>
<evidence type="ECO:0000256" key="2">
    <source>
        <dbReference type="ARBA" id="ARBA00012865"/>
    </source>
</evidence>
<dbReference type="InterPro" id="IPR011990">
    <property type="entry name" value="TPR-like_helical_dom_sf"/>
</dbReference>
<dbReference type="SUPFAM" id="SSF81901">
    <property type="entry name" value="HCP-like"/>
    <property type="match status" value="1"/>
</dbReference>
<reference evidence="6" key="1">
    <citation type="submission" date="2020-01" db="EMBL/GenBank/DDBJ databases">
        <authorList>
            <person name="Meier V. D."/>
            <person name="Meier V D."/>
        </authorList>
    </citation>
    <scope>NUCLEOTIDE SEQUENCE</scope>
    <source>
        <strain evidence="6">HLG_WM_MAG_03</strain>
    </source>
</reference>
<dbReference type="GO" id="GO:0008800">
    <property type="term" value="F:beta-lactamase activity"/>
    <property type="evidence" value="ECO:0007669"/>
    <property type="project" value="UniProtKB-EC"/>
</dbReference>
<dbReference type="AlphaFoldDB" id="A0A6S6U8F5"/>
<sequence length="152" mass="17200">MNKFILLLTFITSINLTANPFNSLHVNTQQVNNEVSTKFMYAKRAAAQGNSRALFDLGLMYATGQGVRKNERLAFNYFHKAARKNHSEAKFYVGLSFSQGRGVRQQTQLARYWFKLAAKSGHPKAMAHLASIEKVLRPQYGENGRIAFNINN</sequence>
<comment type="catalytic activity">
    <reaction evidence="1">
        <text>a beta-lactam + H2O = a substituted beta-amino acid</text>
        <dbReference type="Rhea" id="RHEA:20401"/>
        <dbReference type="ChEBI" id="CHEBI:15377"/>
        <dbReference type="ChEBI" id="CHEBI:35627"/>
        <dbReference type="ChEBI" id="CHEBI:140347"/>
        <dbReference type="EC" id="3.5.2.6"/>
    </reaction>
</comment>
<organism evidence="6">
    <name type="scientific">uncultured Sulfurovum sp</name>
    <dbReference type="NCBI Taxonomy" id="269237"/>
    <lineage>
        <taxon>Bacteria</taxon>
        <taxon>Pseudomonadati</taxon>
        <taxon>Campylobacterota</taxon>
        <taxon>Epsilonproteobacteria</taxon>
        <taxon>Campylobacterales</taxon>
        <taxon>Sulfurovaceae</taxon>
        <taxon>Sulfurovum</taxon>
        <taxon>environmental samples</taxon>
    </lineage>
</organism>
<gene>
    <name evidence="6" type="ORF">HELGO_WM23083</name>
</gene>
<dbReference type="SMART" id="SM00671">
    <property type="entry name" value="SEL1"/>
    <property type="match status" value="2"/>
</dbReference>
<name>A0A6S6U8F5_9BACT</name>
<evidence type="ECO:0000256" key="3">
    <source>
        <dbReference type="ARBA" id="ARBA00023157"/>
    </source>
</evidence>